<dbReference type="Proteomes" id="UP000823388">
    <property type="component" value="Chromosome 8N"/>
</dbReference>
<dbReference type="FunFam" id="1.10.10.2360:FF:000001">
    <property type="entry name" value="Nuclear pore complex protein Nup98-Nup96"/>
    <property type="match status" value="1"/>
</dbReference>
<evidence type="ECO:0000256" key="3">
    <source>
        <dbReference type="ARBA" id="ARBA00022448"/>
    </source>
</evidence>
<feature type="region of interest" description="Disordered" evidence="11">
    <location>
        <begin position="1"/>
        <end position="44"/>
    </location>
</feature>
<evidence type="ECO:0000256" key="5">
    <source>
        <dbReference type="ARBA" id="ARBA00022927"/>
    </source>
</evidence>
<dbReference type="Pfam" id="PF04096">
    <property type="entry name" value="Nucleoporin2"/>
    <property type="match status" value="1"/>
</dbReference>
<evidence type="ECO:0000256" key="9">
    <source>
        <dbReference type="ARBA" id="ARBA00065263"/>
    </source>
</evidence>
<dbReference type="GO" id="GO:0051028">
    <property type="term" value="P:mRNA transport"/>
    <property type="evidence" value="ECO:0007669"/>
    <property type="project" value="UniProtKB-KW"/>
</dbReference>
<accession>A0A8T0P1B0</accession>
<feature type="compositionally biased region" description="Low complexity" evidence="11">
    <location>
        <begin position="181"/>
        <end position="209"/>
    </location>
</feature>
<dbReference type="Pfam" id="PF21240">
    <property type="entry name" value="Nup98_GLEBS"/>
    <property type="match status" value="1"/>
</dbReference>
<evidence type="ECO:0000256" key="7">
    <source>
        <dbReference type="ARBA" id="ARBA00023132"/>
    </source>
</evidence>
<feature type="region of interest" description="Disordered" evidence="11">
    <location>
        <begin position="364"/>
        <end position="472"/>
    </location>
</feature>
<feature type="compositionally biased region" description="Basic and acidic residues" evidence="11">
    <location>
        <begin position="440"/>
        <end position="459"/>
    </location>
</feature>
<evidence type="ECO:0000313" key="14">
    <source>
        <dbReference type="Proteomes" id="UP000823388"/>
    </source>
</evidence>
<keyword evidence="7" id="KW-0906">Nuclear pore complex</keyword>
<proteinExistence type="inferred from homology"/>
<name>A0A8T0P1B0_PANVG</name>
<keyword evidence="5" id="KW-0653">Protein transport</keyword>
<dbReference type="GO" id="GO:0034398">
    <property type="term" value="P:telomere tethering at nuclear periphery"/>
    <property type="evidence" value="ECO:0007669"/>
    <property type="project" value="TreeGrafter"/>
</dbReference>
<dbReference type="AlphaFoldDB" id="A0A8T0P1B0"/>
<evidence type="ECO:0000313" key="13">
    <source>
        <dbReference type="EMBL" id="KAG2555460.1"/>
    </source>
</evidence>
<dbReference type="InterPro" id="IPR037665">
    <property type="entry name" value="Nucleoporin_S59-like"/>
</dbReference>
<dbReference type="OrthoDB" id="3797628at2759"/>
<feature type="compositionally biased region" description="Polar residues" evidence="11">
    <location>
        <begin position="802"/>
        <end position="811"/>
    </location>
</feature>
<evidence type="ECO:0000256" key="10">
    <source>
        <dbReference type="ARBA" id="ARBA00082956"/>
    </source>
</evidence>
<evidence type="ECO:0000259" key="12">
    <source>
        <dbReference type="PROSITE" id="PS51434"/>
    </source>
</evidence>
<evidence type="ECO:0000256" key="11">
    <source>
        <dbReference type="SAM" id="MobiDB-lite"/>
    </source>
</evidence>
<keyword evidence="8" id="KW-0539">Nucleus</keyword>
<sequence>MRGKEQRRMQATAGLGRRIKPRRIGAPPFIETDRRPVSGSPSPLRLSERLSLFLSKREEGTPPPPPPVIERGLAFPCLALPPLARRSIVIISSAAAAMFGSTNPFGQSSTSPFGQNSFGTQQGFGQATPAANNPFAPKPFGSPTTTFGAQTGSSLFGTTSTGAFGQQQSTPTFGTTSTAAFGQQQSTPTFGTPSSSPFGSSPAFGASPTPAFGATSSTFGSGSLFGQKPSFGGFGSSPSQSSPFGGTFQQTQPTFGSSTFGTSTTPTFGTTTSPAFGVTTPAFGTTTTPAFGATTTPAFGSTSPSLFGASSTPAFGSSAPGFGTSATTAFGVSSSTTGFGSSSTPSFGTSTNAFSFGPSPSFGQTTVASGSSPFGTTSPFGVQTPAFGSQTAAPTFGQAQFGNQAGGTRIKPYAQTPDVDGATSGTQPAAKLDSISAMPEYKDKSHEELRWEDYQRGDKGGPNPSGTPTVMPTFPSSTPLNTFTTNSAFSQTTPNPFSSNNPFAKNGSTSASLFNTSFNNTSVASSSPFTSSTSTTMFGQTGVSAFPASSSSSLFPNAAPAFASSSLFGTSAPNNSSLFGTGLSLANTQSAPLFQSSPAFTQQPSSTPAFSSGNLFSAANTSSLFGSGPSLFTTPTFLQSAPAQTSSMFSFQPPPQPASSGGFPVFSNIANQALIGQQTPSQSNMVMQPAPVSNPFGTLPAMPQMSIGNGGSSPSVQYGISSLSVAEKPLPSRTLSATVPRHLLQRRIKLLPRKYNPISDGKVPFFADDAESPATPKADAFFIPRENPRNLIIRPLEQWPSRSGINRQSVPKDSASLDKYEDASTESARDKAVKPPSSNPSLVENGKQHEPSNHGNGKGTSVEGLLPKLPQADYFTEPNLEELAAKERGEPGYCGRVEDFVVGRHGYGSIKFLGETDVRGLDLESIVEFNNREVIVYKDDSKKPPVGEGLNKAAEVTLLNIKCMNKKTGDEYRDGPRVDRYRQMLMKKAEEQGAEFVSFDVAKGEWKFRVEHFSAYGLW</sequence>
<dbReference type="Gene3D" id="3.30.1610.10">
    <property type="entry name" value="Peptidase S59, nucleoporin"/>
    <property type="match status" value="1"/>
</dbReference>
<keyword evidence="6" id="KW-0811">Translocation</keyword>
<feature type="region of interest" description="Disordered" evidence="11">
    <location>
        <begin position="229"/>
        <end position="273"/>
    </location>
</feature>
<feature type="compositionally biased region" description="Polar residues" evidence="11">
    <location>
        <begin position="364"/>
        <end position="393"/>
    </location>
</feature>
<dbReference type="PROSITE" id="PS51434">
    <property type="entry name" value="NUP_C"/>
    <property type="match status" value="1"/>
</dbReference>
<dbReference type="GO" id="GO:0000973">
    <property type="term" value="P:post-transcriptional tethering of RNA polymerase II gene DNA at nuclear periphery"/>
    <property type="evidence" value="ECO:0007669"/>
    <property type="project" value="TreeGrafter"/>
</dbReference>
<dbReference type="SUPFAM" id="SSF82215">
    <property type="entry name" value="C-terminal autoproteolytic domain of nucleoporin nup98"/>
    <property type="match status" value="1"/>
</dbReference>
<comment type="subcellular location">
    <subcellularLocation>
        <location evidence="1">Nucleus</location>
        <location evidence="1">Nuclear pore complex</location>
    </subcellularLocation>
</comment>
<dbReference type="GO" id="GO:0017056">
    <property type="term" value="F:structural constituent of nuclear pore"/>
    <property type="evidence" value="ECO:0007669"/>
    <property type="project" value="InterPro"/>
</dbReference>
<organism evidence="13 14">
    <name type="scientific">Panicum virgatum</name>
    <name type="common">Blackwell switchgrass</name>
    <dbReference type="NCBI Taxonomy" id="38727"/>
    <lineage>
        <taxon>Eukaryota</taxon>
        <taxon>Viridiplantae</taxon>
        <taxon>Streptophyta</taxon>
        <taxon>Embryophyta</taxon>
        <taxon>Tracheophyta</taxon>
        <taxon>Spermatophyta</taxon>
        <taxon>Magnoliopsida</taxon>
        <taxon>Liliopsida</taxon>
        <taxon>Poales</taxon>
        <taxon>Poaceae</taxon>
        <taxon>PACMAD clade</taxon>
        <taxon>Panicoideae</taxon>
        <taxon>Panicodae</taxon>
        <taxon>Paniceae</taxon>
        <taxon>Panicinae</taxon>
        <taxon>Panicum</taxon>
        <taxon>Panicum sect. Hiantes</taxon>
    </lineage>
</organism>
<feature type="compositionally biased region" description="Polar residues" evidence="11">
    <location>
        <begin position="167"/>
        <end position="180"/>
    </location>
</feature>
<feature type="compositionally biased region" description="Low complexity" evidence="11">
    <location>
        <begin position="396"/>
        <end position="407"/>
    </location>
</feature>
<evidence type="ECO:0000256" key="4">
    <source>
        <dbReference type="ARBA" id="ARBA00022816"/>
    </source>
</evidence>
<dbReference type="EMBL" id="CM029052">
    <property type="protein sequence ID" value="KAG2555460.1"/>
    <property type="molecule type" value="Genomic_DNA"/>
</dbReference>
<comment type="similarity">
    <text evidence="2">Belongs to the nucleoporin GLFG family.</text>
</comment>
<dbReference type="GO" id="GO:0044614">
    <property type="term" value="C:nuclear pore cytoplasmic filaments"/>
    <property type="evidence" value="ECO:0007669"/>
    <property type="project" value="TreeGrafter"/>
</dbReference>
<feature type="region of interest" description="Disordered" evidence="11">
    <location>
        <begin position="167"/>
        <end position="209"/>
    </location>
</feature>
<feature type="compositionally biased region" description="Basic and acidic residues" evidence="11">
    <location>
        <begin position="815"/>
        <end position="833"/>
    </location>
</feature>
<keyword evidence="3" id="KW-0813">Transport</keyword>
<keyword evidence="14" id="KW-1185">Reference proteome</keyword>
<evidence type="ECO:0000256" key="2">
    <source>
        <dbReference type="ARBA" id="ARBA00008926"/>
    </source>
</evidence>
<dbReference type="InterPro" id="IPR036903">
    <property type="entry name" value="Nup98_auto-Pept-S59_dom_sf"/>
</dbReference>
<dbReference type="InterPro" id="IPR007230">
    <property type="entry name" value="Nup98_auto-Pept-S59_dom"/>
</dbReference>
<dbReference type="GO" id="GO:0048573">
    <property type="term" value="P:photoperiodism, flowering"/>
    <property type="evidence" value="ECO:0007669"/>
    <property type="project" value="UniProtKB-ARBA"/>
</dbReference>
<feature type="domain" description="Peptidase S59" evidence="12">
    <location>
        <begin position="871"/>
        <end position="1013"/>
    </location>
</feature>
<feature type="compositionally biased region" description="Low complexity" evidence="11">
    <location>
        <begin position="253"/>
        <end position="273"/>
    </location>
</feature>
<reference evidence="13" key="1">
    <citation type="submission" date="2020-05" db="EMBL/GenBank/DDBJ databases">
        <title>WGS assembly of Panicum virgatum.</title>
        <authorList>
            <person name="Lovell J.T."/>
            <person name="Jenkins J."/>
            <person name="Shu S."/>
            <person name="Juenger T.E."/>
            <person name="Schmutz J."/>
        </authorList>
    </citation>
    <scope>NUCLEOTIDE SEQUENCE</scope>
    <source>
        <strain evidence="13">AP13</strain>
    </source>
</reference>
<dbReference type="GO" id="GO:0006405">
    <property type="term" value="P:RNA export from nucleus"/>
    <property type="evidence" value="ECO:0007669"/>
    <property type="project" value="TreeGrafter"/>
</dbReference>
<dbReference type="GO" id="GO:0008139">
    <property type="term" value="F:nuclear localization sequence binding"/>
    <property type="evidence" value="ECO:0007669"/>
    <property type="project" value="TreeGrafter"/>
</dbReference>
<dbReference type="PANTHER" id="PTHR23198:SF6">
    <property type="entry name" value="NUCLEAR PORE COMPLEX PROTEIN NUP98-NUP96"/>
    <property type="match status" value="1"/>
</dbReference>
<dbReference type="PANTHER" id="PTHR23198">
    <property type="entry name" value="NUCLEOPORIN"/>
    <property type="match status" value="1"/>
</dbReference>
<dbReference type="Gene3D" id="1.10.10.2360">
    <property type="match status" value="1"/>
</dbReference>
<comment type="subunit">
    <text evidence="9">Part of the nuclear pore complex (NPC). The NPC has an eight-fold symmetrical structure comprising a central transport channel and two rings, the cytoplasmic and nuclear rings, to which eight filaments are attached. The cytoplasmic filaments have loose ends, while the nuclear filaments are joined in a distal ring, forming a nuclear basket. NPCs are highly dynamic in configuration and composition, and can be devided in 3 subcomplexes, the NUP62 subcomplex, the NUP107-160 subcomplex and the NUP93 subcomplex, containing approximately 30 different nucleoporin proteins.</text>
</comment>
<comment type="caution">
    <text evidence="13">The sequence shown here is derived from an EMBL/GenBank/DDBJ whole genome shotgun (WGS) entry which is preliminary data.</text>
</comment>
<evidence type="ECO:0000256" key="6">
    <source>
        <dbReference type="ARBA" id="ARBA00023010"/>
    </source>
</evidence>
<feature type="region of interest" description="Disordered" evidence="11">
    <location>
        <begin position="802"/>
        <end position="865"/>
    </location>
</feature>
<gene>
    <name evidence="13" type="ORF">PVAP13_8NG014700</name>
</gene>
<dbReference type="GO" id="GO:0003723">
    <property type="term" value="F:RNA binding"/>
    <property type="evidence" value="ECO:0007669"/>
    <property type="project" value="TreeGrafter"/>
</dbReference>
<feature type="compositionally biased region" description="Low complexity" evidence="11">
    <location>
        <begin position="229"/>
        <end position="246"/>
    </location>
</feature>
<keyword evidence="4" id="KW-0509">mRNA transport</keyword>
<dbReference type="GO" id="GO:0006606">
    <property type="term" value="P:protein import into nucleus"/>
    <property type="evidence" value="ECO:0007669"/>
    <property type="project" value="TreeGrafter"/>
</dbReference>
<evidence type="ECO:0000256" key="1">
    <source>
        <dbReference type="ARBA" id="ARBA00004567"/>
    </source>
</evidence>
<dbReference type="FunFam" id="3.30.1610.10:FF:000002">
    <property type="entry name" value="nuclear pore complex protein NUP98A"/>
    <property type="match status" value="1"/>
</dbReference>
<protein>
    <recommendedName>
        <fullName evidence="10">Nucleoporin autopeptidase</fullName>
    </recommendedName>
</protein>
<evidence type="ECO:0000256" key="8">
    <source>
        <dbReference type="ARBA" id="ARBA00023242"/>
    </source>
</evidence>